<name>A0A9W9D326_9PLEO</name>
<keyword evidence="6" id="KW-1185">Reference proteome</keyword>
<dbReference type="InterPro" id="IPR020904">
    <property type="entry name" value="Sc_DH/Rdtase_CS"/>
</dbReference>
<dbReference type="GO" id="GO:0000140">
    <property type="term" value="F:acylglycerone-phosphate reductase (NADP+) activity"/>
    <property type="evidence" value="ECO:0007669"/>
    <property type="project" value="UniProtKB-EC"/>
</dbReference>
<dbReference type="PRINTS" id="PR00081">
    <property type="entry name" value="GDHRDH"/>
</dbReference>
<dbReference type="SUPFAM" id="SSF51735">
    <property type="entry name" value="NAD(P)-binding Rossmann-fold domains"/>
    <property type="match status" value="1"/>
</dbReference>
<dbReference type="Pfam" id="PF00106">
    <property type="entry name" value="adh_short"/>
    <property type="match status" value="1"/>
</dbReference>
<dbReference type="GO" id="GO:0006654">
    <property type="term" value="P:phosphatidic acid biosynthetic process"/>
    <property type="evidence" value="ECO:0007669"/>
    <property type="project" value="TreeGrafter"/>
</dbReference>
<dbReference type="PANTHER" id="PTHR44169:SF6">
    <property type="entry name" value="NADPH-DEPENDENT 1-ACYLDIHYDROXYACETONE PHOSPHATE REDUCTASE"/>
    <property type="match status" value="1"/>
</dbReference>
<dbReference type="EMBL" id="JAPEVA010000105">
    <property type="protein sequence ID" value="KAJ4399522.1"/>
    <property type="molecule type" value="Genomic_DNA"/>
</dbReference>
<accession>A0A9W9D326</accession>
<dbReference type="PRINTS" id="PR00080">
    <property type="entry name" value="SDRFAMILY"/>
</dbReference>
<proteinExistence type="inferred from homology"/>
<dbReference type="PANTHER" id="PTHR44169">
    <property type="entry name" value="NADPH-DEPENDENT 1-ACYLDIHYDROXYACETONE PHOSPHATE REDUCTASE"/>
    <property type="match status" value="1"/>
</dbReference>
<keyword evidence="2" id="KW-0521">NADP</keyword>
<comment type="similarity">
    <text evidence="1 4">Belongs to the short-chain dehydrogenases/reductases (SDR) family.</text>
</comment>
<evidence type="ECO:0000256" key="2">
    <source>
        <dbReference type="ARBA" id="ARBA00022857"/>
    </source>
</evidence>
<dbReference type="GO" id="GO:0019433">
    <property type="term" value="P:triglyceride catabolic process"/>
    <property type="evidence" value="ECO:0007669"/>
    <property type="project" value="TreeGrafter"/>
</dbReference>
<reference evidence="5" key="1">
    <citation type="submission" date="2022-10" db="EMBL/GenBank/DDBJ databases">
        <title>Tapping the CABI collections for fungal endophytes: first genome assemblies for Collariella, Neodidymelliopsis, Ascochyta clinopodiicola, Didymella pomorum, Didymosphaeria variabile, Neocosmospora piperis and Neocucurbitaria cava.</title>
        <authorList>
            <person name="Hill R."/>
        </authorList>
    </citation>
    <scope>NUCLEOTIDE SEQUENCE</scope>
    <source>
        <strain evidence="5">IMI 355091</strain>
    </source>
</reference>
<evidence type="ECO:0000256" key="3">
    <source>
        <dbReference type="ARBA" id="ARBA00023002"/>
    </source>
</evidence>
<evidence type="ECO:0000256" key="4">
    <source>
        <dbReference type="RuleBase" id="RU000363"/>
    </source>
</evidence>
<dbReference type="GO" id="GO:0004806">
    <property type="term" value="F:triacylglycerol lipase activity"/>
    <property type="evidence" value="ECO:0007669"/>
    <property type="project" value="TreeGrafter"/>
</dbReference>
<dbReference type="InterPro" id="IPR002347">
    <property type="entry name" value="SDR_fam"/>
</dbReference>
<dbReference type="EC" id="1.1.1.101" evidence="5"/>
<evidence type="ECO:0000256" key="1">
    <source>
        <dbReference type="ARBA" id="ARBA00006484"/>
    </source>
</evidence>
<evidence type="ECO:0000313" key="5">
    <source>
        <dbReference type="EMBL" id="KAJ4399522.1"/>
    </source>
</evidence>
<dbReference type="Gene3D" id="3.40.50.720">
    <property type="entry name" value="NAD(P)-binding Rossmann-like Domain"/>
    <property type="match status" value="1"/>
</dbReference>
<dbReference type="OrthoDB" id="2102561at2759"/>
<sequence length="311" mass="33270">MAPIQRSILITGCTNGSAGHALALQFASQGMRVFATARSLKSLSGLEEKGIETLTLDVTISESITALKAEIIKRTGGKLDMLFNNAGMMYEAPAIDSDPVRIRAMFNANVFGVFDMVSAMTPLLLSSTSNSSTSNPPVIINTASVLAKVPYPFAAAYNASKAAVASYSDTLRLELAPLGIKVVTLYMGVVSTRISSPDAIQFDPESLYSNVEGKVQERSREHQVSGMKAEQFAKDVVQELMKNPGLGKGEQVWKGANATLVWLFSSIGGAGRRILESSSQQEIGFDEKVKKVIGEKGRAAAQRNLSEQASK</sequence>
<dbReference type="PROSITE" id="PS00061">
    <property type="entry name" value="ADH_SHORT"/>
    <property type="match status" value="1"/>
</dbReference>
<keyword evidence="3 5" id="KW-0560">Oxidoreductase</keyword>
<dbReference type="GO" id="GO:0005811">
    <property type="term" value="C:lipid droplet"/>
    <property type="evidence" value="ECO:0007669"/>
    <property type="project" value="TreeGrafter"/>
</dbReference>
<dbReference type="GO" id="GO:0005783">
    <property type="term" value="C:endoplasmic reticulum"/>
    <property type="evidence" value="ECO:0007669"/>
    <property type="project" value="TreeGrafter"/>
</dbReference>
<dbReference type="InterPro" id="IPR036291">
    <property type="entry name" value="NAD(P)-bd_dom_sf"/>
</dbReference>
<dbReference type="AlphaFoldDB" id="A0A9W9D326"/>
<organism evidence="5 6">
    <name type="scientific">Didymella pomorum</name>
    <dbReference type="NCBI Taxonomy" id="749634"/>
    <lineage>
        <taxon>Eukaryota</taxon>
        <taxon>Fungi</taxon>
        <taxon>Dikarya</taxon>
        <taxon>Ascomycota</taxon>
        <taxon>Pezizomycotina</taxon>
        <taxon>Dothideomycetes</taxon>
        <taxon>Pleosporomycetidae</taxon>
        <taxon>Pleosporales</taxon>
        <taxon>Pleosporineae</taxon>
        <taxon>Didymellaceae</taxon>
        <taxon>Didymella</taxon>
    </lineage>
</organism>
<protein>
    <submittedName>
        <fullName evidence="5">NADPH-dependent 1-acyl dihydroxyacetone phosphate reductase</fullName>
        <ecNumber evidence="5">1.1.1.101</ecNumber>
    </submittedName>
</protein>
<comment type="caution">
    <text evidence="5">The sequence shown here is derived from an EMBL/GenBank/DDBJ whole genome shotgun (WGS) entry which is preliminary data.</text>
</comment>
<gene>
    <name evidence="5" type="primary">AYR1_3</name>
    <name evidence="5" type="ORF">N0V91_009347</name>
</gene>
<dbReference type="Proteomes" id="UP001140510">
    <property type="component" value="Unassembled WGS sequence"/>
</dbReference>
<evidence type="ECO:0000313" key="6">
    <source>
        <dbReference type="Proteomes" id="UP001140510"/>
    </source>
</evidence>